<keyword evidence="8 9" id="KW-0472">Membrane</keyword>
<dbReference type="InterPro" id="IPR005672">
    <property type="entry name" value="Phosphate_PstA"/>
</dbReference>
<keyword evidence="6 9" id="KW-0812">Transmembrane</keyword>
<dbReference type="EMBL" id="CP063311">
    <property type="protein sequence ID" value="QOV24333.1"/>
    <property type="molecule type" value="Genomic_DNA"/>
</dbReference>
<name>A0A7S6RGD4_9CYAN</name>
<dbReference type="InterPro" id="IPR035906">
    <property type="entry name" value="MetI-like_sf"/>
</dbReference>
<feature type="transmembrane region" description="Helical" evidence="9">
    <location>
        <begin position="282"/>
        <end position="303"/>
    </location>
</feature>
<keyword evidence="4 9" id="KW-1003">Cell membrane</keyword>
<dbReference type="GO" id="GO:0005315">
    <property type="term" value="F:phosphate transmembrane transporter activity"/>
    <property type="evidence" value="ECO:0007669"/>
    <property type="project" value="InterPro"/>
</dbReference>
<evidence type="ECO:0000313" key="12">
    <source>
        <dbReference type="Proteomes" id="UP000593846"/>
    </source>
</evidence>
<dbReference type="PANTHER" id="PTHR42922">
    <property type="entry name" value="PHOSPHATE TRANSPORT SYSTEM PERMEASE PROTEIN PSTA"/>
    <property type="match status" value="1"/>
</dbReference>
<sequence length="309" mass="32996">MGTPDNQYSFGYDGDSVALATDSGFDISEESMAPHRRITGRVLTILTMVFAATVIIPLIWVLVSVFQKGVNSLILPDIFTKLPPPPGLSEGGFGHAIIGTLMTLGIATLISVPFGVIAAIYLAEFGRGTRLAYLVKFSCNVLTGVPAILCGLFAYAIVVMPLGSFSAFSGGVALAVLMLPIIIRSTEEALLLVPNELRLAAMGIGATKFETIIQIVLPAALTSIITGVVLSVARAAGEAAPLLFTSFNNNFWATNVWEPVATLPVLIYFFSIIPYKASQSLAWAAALMLLSIVLLFSILARYFSRQKKF</sequence>
<evidence type="ECO:0000256" key="6">
    <source>
        <dbReference type="ARBA" id="ARBA00022692"/>
    </source>
</evidence>
<reference evidence="12" key="1">
    <citation type="submission" date="2020-10" db="EMBL/GenBank/DDBJ databases">
        <title>Genome-based taxonomic classification of the species Anabaenopsis elenkinii.</title>
        <authorList>
            <person name="Delbaje E."/>
            <person name="Andreote A.P.D."/>
            <person name="Pellegrinetti T.A."/>
            <person name="Cruz R.B."/>
            <person name="Branco L.H.Z."/>
            <person name="Fiore M.F."/>
        </authorList>
    </citation>
    <scope>NUCLEOTIDE SEQUENCE [LARGE SCALE GENOMIC DNA]</scope>
    <source>
        <strain evidence="12">CCIBt3563</strain>
    </source>
</reference>
<evidence type="ECO:0000256" key="4">
    <source>
        <dbReference type="ARBA" id="ARBA00022475"/>
    </source>
</evidence>
<dbReference type="Pfam" id="PF00528">
    <property type="entry name" value="BPD_transp_1"/>
    <property type="match status" value="1"/>
</dbReference>
<proteinExistence type="inferred from homology"/>
<evidence type="ECO:0000313" key="11">
    <source>
        <dbReference type="EMBL" id="QOV24333.1"/>
    </source>
</evidence>
<feature type="transmembrane region" description="Helical" evidence="9">
    <location>
        <begin position="256"/>
        <end position="275"/>
    </location>
</feature>
<accession>A0A7S6RGD4</accession>
<comment type="subcellular location">
    <subcellularLocation>
        <location evidence="1 9">Cell membrane</location>
        <topology evidence="1 9">Multi-pass membrane protein</topology>
    </subcellularLocation>
</comment>
<evidence type="ECO:0000256" key="3">
    <source>
        <dbReference type="ARBA" id="ARBA00022448"/>
    </source>
</evidence>
<comment type="similarity">
    <text evidence="2 9">Belongs to the binding-protein-dependent transport system permease family. CysTW subfamily.</text>
</comment>
<dbReference type="PANTHER" id="PTHR42922:SF1">
    <property type="entry name" value="PHOSPHATE TRANSPORT SYSTEM PERMEASE PROTEIN PSTA"/>
    <property type="match status" value="1"/>
</dbReference>
<evidence type="ECO:0000256" key="5">
    <source>
        <dbReference type="ARBA" id="ARBA00022592"/>
    </source>
</evidence>
<evidence type="ECO:0000256" key="8">
    <source>
        <dbReference type="ARBA" id="ARBA00023136"/>
    </source>
</evidence>
<dbReference type="PROSITE" id="PS50928">
    <property type="entry name" value="ABC_TM1"/>
    <property type="match status" value="1"/>
</dbReference>
<dbReference type="CDD" id="cd06261">
    <property type="entry name" value="TM_PBP2"/>
    <property type="match status" value="1"/>
</dbReference>
<keyword evidence="7 9" id="KW-1133">Transmembrane helix</keyword>
<dbReference type="GO" id="GO:0035435">
    <property type="term" value="P:phosphate ion transmembrane transport"/>
    <property type="evidence" value="ECO:0007669"/>
    <property type="project" value="InterPro"/>
</dbReference>
<dbReference type="RefSeq" id="WP_225880479.1">
    <property type="nucleotide sequence ID" value="NZ_CP063311.1"/>
</dbReference>
<dbReference type="GO" id="GO:0005886">
    <property type="term" value="C:plasma membrane"/>
    <property type="evidence" value="ECO:0007669"/>
    <property type="project" value="UniProtKB-SubCell"/>
</dbReference>
<feature type="transmembrane region" description="Helical" evidence="9">
    <location>
        <begin position="42"/>
        <end position="63"/>
    </location>
</feature>
<dbReference type="AlphaFoldDB" id="A0A7S6RGD4"/>
<dbReference type="NCBIfam" id="TIGR00974">
    <property type="entry name" value="3a0107s02c"/>
    <property type="match status" value="1"/>
</dbReference>
<feature type="transmembrane region" description="Helical" evidence="9">
    <location>
        <begin position="212"/>
        <end position="236"/>
    </location>
</feature>
<dbReference type="Proteomes" id="UP000593846">
    <property type="component" value="Chromosome"/>
</dbReference>
<evidence type="ECO:0000256" key="7">
    <source>
        <dbReference type="ARBA" id="ARBA00022989"/>
    </source>
</evidence>
<dbReference type="InterPro" id="IPR051408">
    <property type="entry name" value="Phosphate_transprt_permease"/>
</dbReference>
<dbReference type="KEGG" id="aee:IM676_08920"/>
<dbReference type="Gene3D" id="1.10.3720.10">
    <property type="entry name" value="MetI-like"/>
    <property type="match status" value="1"/>
</dbReference>
<feature type="domain" description="ABC transmembrane type-1" evidence="10">
    <location>
        <begin position="97"/>
        <end position="300"/>
    </location>
</feature>
<keyword evidence="5" id="KW-0592">Phosphate transport</keyword>
<protein>
    <recommendedName>
        <fullName evidence="9">Phosphate transport system permease protein PstA</fullName>
    </recommendedName>
</protein>
<dbReference type="SUPFAM" id="SSF161098">
    <property type="entry name" value="MetI-like"/>
    <property type="match status" value="1"/>
</dbReference>
<evidence type="ECO:0000256" key="1">
    <source>
        <dbReference type="ARBA" id="ARBA00004651"/>
    </source>
</evidence>
<gene>
    <name evidence="11" type="primary">pstA</name>
    <name evidence="11" type="ORF">IM676_08920</name>
</gene>
<keyword evidence="3" id="KW-0813">Transport</keyword>
<feature type="transmembrane region" description="Helical" evidence="9">
    <location>
        <begin position="93"/>
        <end position="122"/>
    </location>
</feature>
<keyword evidence="12" id="KW-1185">Reference proteome</keyword>
<evidence type="ECO:0000256" key="2">
    <source>
        <dbReference type="ARBA" id="ARBA00007069"/>
    </source>
</evidence>
<evidence type="ECO:0000259" key="10">
    <source>
        <dbReference type="PROSITE" id="PS50928"/>
    </source>
</evidence>
<dbReference type="InterPro" id="IPR000515">
    <property type="entry name" value="MetI-like"/>
</dbReference>
<organism evidence="11 12">
    <name type="scientific">Anabaenopsis elenkinii CCIBt3563</name>
    <dbReference type="NCBI Taxonomy" id="2779889"/>
    <lineage>
        <taxon>Bacteria</taxon>
        <taxon>Bacillati</taxon>
        <taxon>Cyanobacteriota</taxon>
        <taxon>Cyanophyceae</taxon>
        <taxon>Nostocales</taxon>
        <taxon>Nodulariaceae</taxon>
        <taxon>Anabaenopsis</taxon>
    </lineage>
</organism>
<evidence type="ECO:0000256" key="9">
    <source>
        <dbReference type="RuleBase" id="RU363043"/>
    </source>
</evidence>
<feature type="transmembrane region" description="Helical" evidence="9">
    <location>
        <begin position="134"/>
        <end position="158"/>
    </location>
</feature>
<feature type="transmembrane region" description="Helical" evidence="9">
    <location>
        <begin position="164"/>
        <end position="183"/>
    </location>
</feature>